<gene>
    <name evidence="1" type="ORF">NDU88_005985</name>
</gene>
<evidence type="ECO:0000313" key="1">
    <source>
        <dbReference type="EMBL" id="KAJ1165564.1"/>
    </source>
</evidence>
<sequence length="67" mass="7113">MSPPSFVKMAAAVGPACRWEWLLAVVEILGLHCGAHRTAAFERGSPLGWTGELRQLEPRPATGGPAC</sequence>
<protein>
    <submittedName>
        <fullName evidence="1">Uncharacterized protein</fullName>
    </submittedName>
</protein>
<keyword evidence="2" id="KW-1185">Reference proteome</keyword>
<accession>A0AAV7SNI3</accession>
<dbReference type="EMBL" id="JANPWB010000008">
    <property type="protein sequence ID" value="KAJ1165564.1"/>
    <property type="molecule type" value="Genomic_DNA"/>
</dbReference>
<reference evidence="1" key="1">
    <citation type="journal article" date="2022" name="bioRxiv">
        <title>Sequencing and chromosome-scale assembly of the giantPleurodeles waltlgenome.</title>
        <authorList>
            <person name="Brown T."/>
            <person name="Elewa A."/>
            <person name="Iarovenko S."/>
            <person name="Subramanian E."/>
            <person name="Araus A.J."/>
            <person name="Petzold A."/>
            <person name="Susuki M."/>
            <person name="Suzuki K.-i.T."/>
            <person name="Hayashi T."/>
            <person name="Toyoda A."/>
            <person name="Oliveira C."/>
            <person name="Osipova E."/>
            <person name="Leigh N.D."/>
            <person name="Simon A."/>
            <person name="Yun M.H."/>
        </authorList>
    </citation>
    <scope>NUCLEOTIDE SEQUENCE</scope>
    <source>
        <strain evidence="1">20211129_DDA</strain>
        <tissue evidence="1">Liver</tissue>
    </source>
</reference>
<dbReference type="AlphaFoldDB" id="A0AAV7SNI3"/>
<evidence type="ECO:0000313" key="2">
    <source>
        <dbReference type="Proteomes" id="UP001066276"/>
    </source>
</evidence>
<organism evidence="1 2">
    <name type="scientific">Pleurodeles waltl</name>
    <name type="common">Iberian ribbed newt</name>
    <dbReference type="NCBI Taxonomy" id="8319"/>
    <lineage>
        <taxon>Eukaryota</taxon>
        <taxon>Metazoa</taxon>
        <taxon>Chordata</taxon>
        <taxon>Craniata</taxon>
        <taxon>Vertebrata</taxon>
        <taxon>Euteleostomi</taxon>
        <taxon>Amphibia</taxon>
        <taxon>Batrachia</taxon>
        <taxon>Caudata</taxon>
        <taxon>Salamandroidea</taxon>
        <taxon>Salamandridae</taxon>
        <taxon>Pleurodelinae</taxon>
        <taxon>Pleurodeles</taxon>
    </lineage>
</organism>
<name>A0AAV7SNI3_PLEWA</name>
<dbReference type="Proteomes" id="UP001066276">
    <property type="component" value="Chromosome 4_2"/>
</dbReference>
<proteinExistence type="predicted"/>
<comment type="caution">
    <text evidence="1">The sequence shown here is derived from an EMBL/GenBank/DDBJ whole genome shotgun (WGS) entry which is preliminary data.</text>
</comment>